<evidence type="ECO:0000256" key="8">
    <source>
        <dbReference type="ARBA" id="ARBA00023136"/>
    </source>
</evidence>
<dbReference type="AlphaFoldDB" id="A0A367ISI8"/>
<keyword evidence="4" id="KW-0812">Transmembrane</keyword>
<protein>
    <recommendedName>
        <fullName evidence="3 10">Mitochondrial escape protein 2</fullName>
    </recommendedName>
</protein>
<evidence type="ECO:0000313" key="13">
    <source>
        <dbReference type="EMBL" id="RCH80660.1"/>
    </source>
</evidence>
<comment type="caution">
    <text evidence="13">The sequence shown here is derived from an EMBL/GenBank/DDBJ whole genome shotgun (WGS) entry which is preliminary data.</text>
</comment>
<evidence type="ECO:0000256" key="6">
    <source>
        <dbReference type="ARBA" id="ARBA00022989"/>
    </source>
</evidence>
<keyword evidence="14" id="KW-1185">Reference proteome</keyword>
<dbReference type="STRING" id="4846.A0A367ISI8"/>
<reference evidence="13 14" key="1">
    <citation type="journal article" date="2018" name="G3 (Bethesda)">
        <title>Phylogenetic and Phylogenomic Definition of Rhizopus Species.</title>
        <authorList>
            <person name="Gryganskyi A.P."/>
            <person name="Golan J."/>
            <person name="Dolatabadi S."/>
            <person name="Mondo S."/>
            <person name="Robb S."/>
            <person name="Idnurm A."/>
            <person name="Muszewska A."/>
            <person name="Steczkiewicz K."/>
            <person name="Masonjones S."/>
            <person name="Liao H.L."/>
            <person name="Gajdeczka M.T."/>
            <person name="Anike F."/>
            <person name="Vuek A."/>
            <person name="Anishchenko I.M."/>
            <person name="Voigt K."/>
            <person name="de Hoog G.S."/>
            <person name="Smith M.E."/>
            <person name="Heitman J."/>
            <person name="Vilgalys R."/>
            <person name="Stajich J.E."/>
        </authorList>
    </citation>
    <scope>NUCLEOTIDE SEQUENCE [LARGE SCALE GENOMIC DNA]</scope>
    <source>
        <strain evidence="13 14">LSU 92-RS-03</strain>
    </source>
</reference>
<organism evidence="13 14">
    <name type="scientific">Rhizopus stolonifer</name>
    <name type="common">Rhizopus nigricans</name>
    <dbReference type="NCBI Taxonomy" id="4846"/>
    <lineage>
        <taxon>Eukaryota</taxon>
        <taxon>Fungi</taxon>
        <taxon>Fungi incertae sedis</taxon>
        <taxon>Mucoromycota</taxon>
        <taxon>Mucoromycotina</taxon>
        <taxon>Mucoromycetes</taxon>
        <taxon>Mucorales</taxon>
        <taxon>Mucorineae</taxon>
        <taxon>Rhizopodaceae</taxon>
        <taxon>Rhizopus</taxon>
    </lineage>
</organism>
<dbReference type="GO" id="GO:0005743">
    <property type="term" value="C:mitochondrial inner membrane"/>
    <property type="evidence" value="ECO:0007669"/>
    <property type="project" value="UniProtKB-SubCell"/>
</dbReference>
<evidence type="ECO:0000259" key="12">
    <source>
        <dbReference type="Pfam" id="PF10443"/>
    </source>
</evidence>
<dbReference type="GO" id="GO:0006397">
    <property type="term" value="P:mRNA processing"/>
    <property type="evidence" value="ECO:0007669"/>
    <property type="project" value="UniProtKB-UniRule"/>
</dbReference>
<dbReference type="PANTHER" id="PTHR32198">
    <property type="entry name" value="MITOCHONDRIAL ESCAPE PROTEIN 2"/>
    <property type="match status" value="1"/>
</dbReference>
<dbReference type="InterPro" id="IPR018850">
    <property type="entry name" value="Mt_escape_2_C"/>
</dbReference>
<evidence type="ECO:0000256" key="2">
    <source>
        <dbReference type="ARBA" id="ARBA00010320"/>
    </source>
</evidence>
<feature type="domain" description="Mitochondrial escape protein 2 C-terminal" evidence="12">
    <location>
        <begin position="1"/>
        <end position="417"/>
    </location>
</feature>
<name>A0A367ISI8_RHIST</name>
<evidence type="ECO:0000256" key="10">
    <source>
        <dbReference type="RuleBase" id="RU367108"/>
    </source>
</evidence>
<evidence type="ECO:0000313" key="14">
    <source>
        <dbReference type="Proteomes" id="UP000253551"/>
    </source>
</evidence>
<dbReference type="Proteomes" id="UP000253551">
    <property type="component" value="Unassembled WGS sequence"/>
</dbReference>
<comment type="function">
    <text evidence="9 10">Plays a role in maintaining the mitochondrial genome and in controlling the mtDNA escape. Involved in the regulation of mtDNA nucleotide structure and number. May have a dispensable role in early maturation of pre-rRNA.</text>
</comment>
<gene>
    <name evidence="13" type="primary">YME2_1</name>
    <name evidence="13" type="ORF">CU098_001231</name>
</gene>
<evidence type="ECO:0000256" key="7">
    <source>
        <dbReference type="ARBA" id="ARBA00023128"/>
    </source>
</evidence>
<evidence type="ECO:0000256" key="3">
    <source>
        <dbReference type="ARBA" id="ARBA00020222"/>
    </source>
</evidence>
<comment type="similarity">
    <text evidence="2 10">Belongs to the YME2 family.</text>
</comment>
<keyword evidence="10" id="KW-0694">RNA-binding</keyword>
<feature type="coiled-coil region" evidence="11">
    <location>
        <begin position="390"/>
        <end position="417"/>
    </location>
</feature>
<accession>A0A367ISI8</accession>
<dbReference type="Pfam" id="PF10443">
    <property type="entry name" value="RNA12"/>
    <property type="match status" value="1"/>
</dbReference>
<keyword evidence="10" id="KW-0507">mRNA processing</keyword>
<evidence type="ECO:0000256" key="5">
    <source>
        <dbReference type="ARBA" id="ARBA00022792"/>
    </source>
</evidence>
<dbReference type="EMBL" id="PJQM01005883">
    <property type="protein sequence ID" value="RCH80660.1"/>
    <property type="molecule type" value="Genomic_DNA"/>
</dbReference>
<keyword evidence="5 10" id="KW-0999">Mitochondrion inner membrane</keyword>
<dbReference type="InterPro" id="IPR039627">
    <property type="entry name" value="Yme2_C"/>
</dbReference>
<keyword evidence="8" id="KW-0472">Membrane</keyword>
<dbReference type="GO" id="GO:0003723">
    <property type="term" value="F:RNA binding"/>
    <property type="evidence" value="ECO:0007669"/>
    <property type="project" value="UniProtKB-UniRule"/>
</dbReference>
<dbReference type="Gene3D" id="3.40.50.300">
    <property type="entry name" value="P-loop containing nucleotide triphosphate hydrolases"/>
    <property type="match status" value="1"/>
</dbReference>
<sequence length="468" mass="53002">TFVVVSGHKGSGKSALVKSAIKDKKHTLYIDCEKIANARNQSEMTKSLAKQVGYFPIFTWVSSMSGLMDTLLAATTGQKANLSTSPDSKMKDVLETVAIALRETIPSEKEARLTTEEEQKTMLEKLRNLVLNYGHEKREVKEKENEKSDEDKLDHTSIPVVVIDNFMYRETSKNSLLWDELSEWAALLIENSIAHVVFVSSNASVVKTLGKALHGRTFSSITLSDAPPEMAMSFIRKQLGEDVDDPHFPEIISAIGGRLTELEVLVQKMKMHMDAQAAFEDIITRNLIEIRKYGFGDSSNDNNKIEWTPIQFWTIVKLLAEKKSINYDELKWDNIFKGDDTPLREMERAELITVTHKDGRPNSIKPGKPIHYTVFRRLLSDTVFAASLEIESNMNLKKQSEESIAKLEDTIEKLSNINQPSRPPREIEARIRYLLTKVDSLQKSIEENDIAIKKAKEIVSEGWTDDEN</sequence>
<proteinExistence type="inferred from homology"/>
<dbReference type="InterPro" id="IPR027417">
    <property type="entry name" value="P-loop_NTPase"/>
</dbReference>
<evidence type="ECO:0000256" key="9">
    <source>
        <dbReference type="ARBA" id="ARBA00025276"/>
    </source>
</evidence>
<keyword evidence="6" id="KW-1133">Transmembrane helix</keyword>
<dbReference type="SUPFAM" id="SSF52540">
    <property type="entry name" value="P-loop containing nucleoside triphosphate hydrolases"/>
    <property type="match status" value="1"/>
</dbReference>
<keyword evidence="11" id="KW-0175">Coiled coil</keyword>
<evidence type="ECO:0000256" key="11">
    <source>
        <dbReference type="SAM" id="Coils"/>
    </source>
</evidence>
<keyword evidence="7 10" id="KW-0496">Mitochondrion</keyword>
<dbReference type="OrthoDB" id="10267654at2759"/>
<dbReference type="PANTHER" id="PTHR32198:SF2">
    <property type="entry name" value="MITOCHONDRIAL ESCAPE PROTEIN 2"/>
    <property type="match status" value="1"/>
</dbReference>
<evidence type="ECO:0000256" key="4">
    <source>
        <dbReference type="ARBA" id="ARBA00022692"/>
    </source>
</evidence>
<feature type="non-terminal residue" evidence="13">
    <location>
        <position position="1"/>
    </location>
</feature>
<evidence type="ECO:0000256" key="1">
    <source>
        <dbReference type="ARBA" id="ARBA00004434"/>
    </source>
</evidence>
<comment type="subcellular location">
    <subcellularLocation>
        <location evidence="1 10">Mitochondrion inner membrane</location>
        <topology evidence="1 10">Single-pass membrane protein</topology>
    </subcellularLocation>
</comment>